<gene>
    <name evidence="4" type="ORF">K6V98_04295</name>
</gene>
<feature type="domain" description="Fe/B12 periplasmic-binding" evidence="3">
    <location>
        <begin position="58"/>
        <end position="359"/>
    </location>
</feature>
<dbReference type="RefSeq" id="WP_222199283.1">
    <property type="nucleotide sequence ID" value="NZ_JAIMFO010000005.1"/>
</dbReference>
<proteinExistence type="inferred from homology"/>
<dbReference type="PROSITE" id="PS51257">
    <property type="entry name" value="PROKAR_LIPOPROTEIN"/>
    <property type="match status" value="1"/>
</dbReference>
<dbReference type="Proteomes" id="UP000700908">
    <property type="component" value="Unassembled WGS sequence"/>
</dbReference>
<reference evidence="4 5" key="1">
    <citation type="submission" date="2021-08" db="EMBL/GenBank/DDBJ databases">
        <title>Collinsella faecalis sp. nov. isolated from swine faeces.</title>
        <authorList>
            <person name="Oh B.S."/>
            <person name="Lee J.H."/>
        </authorList>
    </citation>
    <scope>NUCLEOTIDE SEQUENCE [LARGE SCALE GENOMIC DNA]</scope>
    <source>
        <strain evidence="4 5">AGMB00827</strain>
    </source>
</reference>
<dbReference type="PANTHER" id="PTHR30535:SF34">
    <property type="entry name" value="MOLYBDATE-BINDING PROTEIN MOLA"/>
    <property type="match status" value="1"/>
</dbReference>
<comment type="caution">
    <text evidence="4">The sequence shown here is derived from an EMBL/GenBank/DDBJ whole genome shotgun (WGS) entry which is preliminary data.</text>
</comment>
<evidence type="ECO:0000313" key="5">
    <source>
        <dbReference type="Proteomes" id="UP000700908"/>
    </source>
</evidence>
<accession>A0ABS7MJM7</accession>
<evidence type="ECO:0000259" key="3">
    <source>
        <dbReference type="PROSITE" id="PS50983"/>
    </source>
</evidence>
<evidence type="ECO:0000256" key="1">
    <source>
        <dbReference type="ARBA" id="ARBA00008814"/>
    </source>
</evidence>
<organism evidence="4 5">
    <name type="scientific">Collinsella ureilytica</name>
    <dbReference type="NCBI Taxonomy" id="2869515"/>
    <lineage>
        <taxon>Bacteria</taxon>
        <taxon>Bacillati</taxon>
        <taxon>Actinomycetota</taxon>
        <taxon>Coriobacteriia</taxon>
        <taxon>Coriobacteriales</taxon>
        <taxon>Coriobacteriaceae</taxon>
        <taxon>Collinsella</taxon>
    </lineage>
</organism>
<dbReference type="InterPro" id="IPR002491">
    <property type="entry name" value="ABC_transptr_periplasmic_BD"/>
</dbReference>
<protein>
    <submittedName>
        <fullName evidence="4">ABC transporter substrate-binding protein</fullName>
    </submittedName>
</protein>
<dbReference type="SUPFAM" id="SSF53807">
    <property type="entry name" value="Helical backbone' metal receptor"/>
    <property type="match status" value="1"/>
</dbReference>
<dbReference type="PANTHER" id="PTHR30535">
    <property type="entry name" value="VITAMIN B12-BINDING PROTEIN"/>
    <property type="match status" value="1"/>
</dbReference>
<dbReference type="Gene3D" id="3.40.50.1980">
    <property type="entry name" value="Nitrogenase molybdenum iron protein domain"/>
    <property type="match status" value="2"/>
</dbReference>
<feature type="chain" id="PRO_5045206969" evidence="2">
    <location>
        <begin position="20"/>
        <end position="383"/>
    </location>
</feature>
<evidence type="ECO:0000256" key="2">
    <source>
        <dbReference type="SAM" id="SignalP"/>
    </source>
</evidence>
<dbReference type="Pfam" id="PF01497">
    <property type="entry name" value="Peripla_BP_2"/>
    <property type="match status" value="1"/>
</dbReference>
<evidence type="ECO:0000313" key="4">
    <source>
        <dbReference type="EMBL" id="MBY4797574.1"/>
    </source>
</evidence>
<feature type="signal peptide" evidence="2">
    <location>
        <begin position="1"/>
        <end position="19"/>
    </location>
</feature>
<comment type="similarity">
    <text evidence="1">Belongs to the bacterial solute-binding protein 8 family.</text>
</comment>
<dbReference type="InterPro" id="IPR050902">
    <property type="entry name" value="ABC_Transporter_SBP"/>
</dbReference>
<sequence length="383" mass="42084">MKKFLSFFLACFVALTLGACGKAASNQAGSNAGAAQEQTKKTVVDVLDREVEIPSDVKKVVVTFNLEEYLAVAGEGGVDKLVGYSHAYWEGRREDAWDTYTKAFPQLKEIADVGYNDGISAESIISLKPDLVIMSAPVNFSYIESSLPLFEQSGIPVLFVDYHSQTVETHSKSTLALGEALGQTKRAKEIVDYYTEQMKVVTDRIAKLSDSDPRPNVYMEFSRGVNQYGNSWGKKMWGPLIATCGGVNIAYDFGDGNSVDVNPEMVIAANPDVVIFAASPQTDISDNIVLGYGADKKAALAALTSYENRDGWGGLNAVKNHRMGAVYHDLSRHIFDFAGVQMMAKMVQPELFKDIDPEANLKEFFERYMPVKLEGVWTVSLSE</sequence>
<name>A0ABS7MJM7_9ACTN</name>
<dbReference type="EMBL" id="JAIMFO010000005">
    <property type="protein sequence ID" value="MBY4797574.1"/>
    <property type="molecule type" value="Genomic_DNA"/>
</dbReference>
<keyword evidence="5" id="KW-1185">Reference proteome</keyword>
<keyword evidence="2" id="KW-0732">Signal</keyword>
<dbReference type="PROSITE" id="PS50983">
    <property type="entry name" value="FE_B12_PBP"/>
    <property type="match status" value="1"/>
</dbReference>